<organism evidence="1 2">
    <name type="scientific">Brachionus plicatilis</name>
    <name type="common">Marine rotifer</name>
    <name type="synonym">Brachionus muelleri</name>
    <dbReference type="NCBI Taxonomy" id="10195"/>
    <lineage>
        <taxon>Eukaryota</taxon>
        <taxon>Metazoa</taxon>
        <taxon>Spiralia</taxon>
        <taxon>Gnathifera</taxon>
        <taxon>Rotifera</taxon>
        <taxon>Eurotatoria</taxon>
        <taxon>Monogononta</taxon>
        <taxon>Pseudotrocha</taxon>
        <taxon>Ploima</taxon>
        <taxon>Brachionidae</taxon>
        <taxon>Brachionus</taxon>
    </lineage>
</organism>
<protein>
    <submittedName>
        <fullName evidence="1">Uncharacterized protein</fullName>
    </submittedName>
</protein>
<evidence type="ECO:0000313" key="1">
    <source>
        <dbReference type="EMBL" id="RNA34084.1"/>
    </source>
</evidence>
<dbReference type="Proteomes" id="UP000276133">
    <property type="component" value="Unassembled WGS sequence"/>
</dbReference>
<keyword evidence="2" id="KW-1185">Reference proteome</keyword>
<comment type="caution">
    <text evidence="1">The sequence shown here is derived from an EMBL/GenBank/DDBJ whole genome shotgun (WGS) entry which is preliminary data.</text>
</comment>
<dbReference type="AlphaFoldDB" id="A0A3M7SE41"/>
<sequence>MVVLNLWKILNSCLANLDDNKLISVSKTADQNEENKKNKKKKKIKIHKSKDVDDFDDEIGKKKKKLLNRKPRVREKNGKNFKIFVLDTESEYEEAESKTPEAIEDVDLNMLLKSFNQISLESTKTKCQKLEIKRIPEKKKMP</sequence>
<evidence type="ECO:0000313" key="2">
    <source>
        <dbReference type="Proteomes" id="UP000276133"/>
    </source>
</evidence>
<proteinExistence type="predicted"/>
<gene>
    <name evidence="1" type="ORF">BpHYR1_053140</name>
</gene>
<reference evidence="1 2" key="1">
    <citation type="journal article" date="2018" name="Sci. Rep.">
        <title>Genomic signatures of local adaptation to the degree of environmental predictability in rotifers.</title>
        <authorList>
            <person name="Franch-Gras L."/>
            <person name="Hahn C."/>
            <person name="Garcia-Roger E.M."/>
            <person name="Carmona M.J."/>
            <person name="Serra M."/>
            <person name="Gomez A."/>
        </authorList>
    </citation>
    <scope>NUCLEOTIDE SEQUENCE [LARGE SCALE GENOMIC DNA]</scope>
    <source>
        <strain evidence="1">HYR1</strain>
    </source>
</reference>
<accession>A0A3M7SE41</accession>
<name>A0A3M7SE41_BRAPC</name>
<dbReference type="EMBL" id="REGN01001526">
    <property type="protein sequence ID" value="RNA34084.1"/>
    <property type="molecule type" value="Genomic_DNA"/>
</dbReference>